<evidence type="ECO:0000313" key="9">
    <source>
        <dbReference type="Proteomes" id="UP000325255"/>
    </source>
</evidence>
<evidence type="ECO:0000256" key="5">
    <source>
        <dbReference type="PIRSR" id="PIRSR600888-1"/>
    </source>
</evidence>
<dbReference type="NCBIfam" id="TIGR01221">
    <property type="entry name" value="rmlC"/>
    <property type="match status" value="1"/>
</dbReference>
<comment type="catalytic activity">
    <reaction evidence="1 7">
        <text>dTDP-4-dehydro-6-deoxy-alpha-D-glucose = dTDP-4-dehydro-beta-L-rhamnose</text>
        <dbReference type="Rhea" id="RHEA:16969"/>
        <dbReference type="ChEBI" id="CHEBI:57649"/>
        <dbReference type="ChEBI" id="CHEBI:62830"/>
        <dbReference type="EC" id="5.1.3.13"/>
    </reaction>
</comment>
<dbReference type="OrthoDB" id="9800680at2"/>
<dbReference type="InterPro" id="IPR014710">
    <property type="entry name" value="RmlC-like_jellyroll"/>
</dbReference>
<dbReference type="EMBL" id="VWPK01000016">
    <property type="protein sequence ID" value="KAA5612003.1"/>
    <property type="molecule type" value="Genomic_DNA"/>
</dbReference>
<dbReference type="InterPro" id="IPR000888">
    <property type="entry name" value="RmlC-like"/>
</dbReference>
<dbReference type="GO" id="GO:0005829">
    <property type="term" value="C:cytosol"/>
    <property type="evidence" value="ECO:0007669"/>
    <property type="project" value="TreeGrafter"/>
</dbReference>
<protein>
    <recommendedName>
        <fullName evidence="4 7">dTDP-4-dehydrorhamnose 3,5-epimerase</fullName>
        <ecNumber evidence="3 7">5.1.3.13</ecNumber>
    </recommendedName>
    <alternativeName>
        <fullName evidence="7">Thymidine diphospho-4-keto-rhamnose 3,5-epimerase</fullName>
    </alternativeName>
</protein>
<evidence type="ECO:0000256" key="6">
    <source>
        <dbReference type="PIRSR" id="PIRSR600888-3"/>
    </source>
</evidence>
<dbReference type="UniPathway" id="UPA00124"/>
<feature type="site" description="Participates in a stacking interaction with the thymidine ring of dTDP-4-oxo-6-deoxyglucose" evidence="6">
    <location>
        <position position="138"/>
    </location>
</feature>
<dbReference type="GO" id="GO:0019305">
    <property type="term" value="P:dTDP-rhamnose biosynthetic process"/>
    <property type="evidence" value="ECO:0007669"/>
    <property type="project" value="UniProtKB-UniRule"/>
</dbReference>
<comment type="pathway">
    <text evidence="7">Carbohydrate biosynthesis; dTDP-L-rhamnose biosynthesis.</text>
</comment>
<comment type="subunit">
    <text evidence="7">Homodimer.</text>
</comment>
<sequence>MRFIPTALDGAWLVEPEPVHDARGFFARSFCVREFDRLGLETRFVQHSISYSALRGTLRGMHFQRSPFGEVKVVSCTRGAIRDVIIDLRPDSPTCCRWQGFELTAANRLRLYIPKGFAHGFQTLEDKTEVSYLISEFYAPEAASGVRFDDPRFGITWPLPVAAISARDTAWPTFAGP</sequence>
<dbReference type="Pfam" id="PF00908">
    <property type="entry name" value="dTDP_sugar_isom"/>
    <property type="match status" value="1"/>
</dbReference>
<dbReference type="CDD" id="cd00438">
    <property type="entry name" value="cupin_RmlC"/>
    <property type="match status" value="1"/>
</dbReference>
<evidence type="ECO:0000313" key="8">
    <source>
        <dbReference type="EMBL" id="KAA5612003.1"/>
    </source>
</evidence>
<organism evidence="8 9">
    <name type="scientific">Rhodovastum atsumiense</name>
    <dbReference type="NCBI Taxonomy" id="504468"/>
    <lineage>
        <taxon>Bacteria</taxon>
        <taxon>Pseudomonadati</taxon>
        <taxon>Pseudomonadota</taxon>
        <taxon>Alphaproteobacteria</taxon>
        <taxon>Acetobacterales</taxon>
        <taxon>Acetobacteraceae</taxon>
        <taxon>Rhodovastum</taxon>
    </lineage>
</organism>
<gene>
    <name evidence="8" type="primary">rfbC</name>
    <name evidence="8" type="ORF">F1189_11925</name>
</gene>
<comment type="function">
    <text evidence="2 7">Catalyzes the epimerization of the C3' and C5'positions of dTDP-6-deoxy-D-xylo-4-hexulose, forming dTDP-6-deoxy-L-lyxo-4-hexulose.</text>
</comment>
<accession>A0A5M6IUK2</accession>
<feature type="active site" description="Proton acceptor" evidence="5">
    <location>
        <position position="62"/>
    </location>
</feature>
<keyword evidence="9" id="KW-1185">Reference proteome</keyword>
<comment type="similarity">
    <text evidence="7">Belongs to the dTDP-4-dehydrorhamnose 3,5-epimerase family.</text>
</comment>
<dbReference type="EC" id="5.1.3.13" evidence="3 7"/>
<evidence type="ECO:0000256" key="7">
    <source>
        <dbReference type="RuleBase" id="RU364069"/>
    </source>
</evidence>
<dbReference type="InterPro" id="IPR011051">
    <property type="entry name" value="RmlC_Cupin_sf"/>
</dbReference>
<feature type="active site" description="Proton donor" evidence="5">
    <location>
        <position position="132"/>
    </location>
</feature>
<dbReference type="Gene3D" id="2.60.120.10">
    <property type="entry name" value="Jelly Rolls"/>
    <property type="match status" value="1"/>
</dbReference>
<comment type="caution">
    <text evidence="8">The sequence shown here is derived from an EMBL/GenBank/DDBJ whole genome shotgun (WGS) entry which is preliminary data.</text>
</comment>
<evidence type="ECO:0000256" key="3">
    <source>
        <dbReference type="ARBA" id="ARBA00012098"/>
    </source>
</evidence>
<dbReference type="GO" id="GO:0000271">
    <property type="term" value="P:polysaccharide biosynthetic process"/>
    <property type="evidence" value="ECO:0007669"/>
    <property type="project" value="TreeGrafter"/>
</dbReference>
<dbReference type="GO" id="GO:0008830">
    <property type="term" value="F:dTDP-4-dehydrorhamnose 3,5-epimerase activity"/>
    <property type="evidence" value="ECO:0007669"/>
    <property type="project" value="UniProtKB-UniRule"/>
</dbReference>
<evidence type="ECO:0000256" key="2">
    <source>
        <dbReference type="ARBA" id="ARBA00001997"/>
    </source>
</evidence>
<keyword evidence="7 8" id="KW-0413">Isomerase</keyword>
<dbReference type="PANTHER" id="PTHR21047">
    <property type="entry name" value="DTDP-6-DEOXY-D-GLUCOSE-3,5 EPIMERASE"/>
    <property type="match status" value="1"/>
</dbReference>
<name>A0A5M6IUK2_9PROT</name>
<reference evidence="8 9" key="1">
    <citation type="submission" date="2019-09" db="EMBL/GenBank/DDBJ databases">
        <title>Genome sequence of Rhodovastum atsumiense, a diverse member of the Acetobacteraceae family of non-sulfur purple photosynthetic bacteria.</title>
        <authorList>
            <person name="Meyer T."/>
            <person name="Kyndt J."/>
        </authorList>
    </citation>
    <scope>NUCLEOTIDE SEQUENCE [LARGE SCALE GENOMIC DNA]</scope>
    <source>
        <strain evidence="8 9">DSM 21279</strain>
    </source>
</reference>
<evidence type="ECO:0000256" key="1">
    <source>
        <dbReference type="ARBA" id="ARBA00001298"/>
    </source>
</evidence>
<evidence type="ECO:0000256" key="4">
    <source>
        <dbReference type="ARBA" id="ARBA00019595"/>
    </source>
</evidence>
<proteinExistence type="inferred from homology"/>
<dbReference type="Proteomes" id="UP000325255">
    <property type="component" value="Unassembled WGS sequence"/>
</dbReference>
<dbReference type="SUPFAM" id="SSF51182">
    <property type="entry name" value="RmlC-like cupins"/>
    <property type="match status" value="1"/>
</dbReference>
<dbReference type="AlphaFoldDB" id="A0A5M6IUK2"/>
<dbReference type="PANTHER" id="PTHR21047:SF2">
    <property type="entry name" value="THYMIDINE DIPHOSPHO-4-KETO-RHAMNOSE 3,5-EPIMERASE"/>
    <property type="match status" value="1"/>
</dbReference>